<reference evidence="1 2" key="1">
    <citation type="journal article" date="2019" name="Genome Biol. Evol.">
        <title>Insights into the evolution of the New World diploid cottons (Gossypium, subgenus Houzingenia) based on genome sequencing.</title>
        <authorList>
            <person name="Grover C.E."/>
            <person name="Arick M.A. 2nd"/>
            <person name="Thrash A."/>
            <person name="Conover J.L."/>
            <person name="Sanders W.S."/>
            <person name="Peterson D.G."/>
            <person name="Frelichowski J.E."/>
            <person name="Scheffler J.A."/>
            <person name="Scheffler B.E."/>
            <person name="Wendel J.F."/>
        </authorList>
    </citation>
    <scope>NUCLEOTIDE SEQUENCE [LARGE SCALE GENOMIC DNA]</scope>
    <source>
        <strain evidence="1">185</strain>
        <tissue evidence="1">Leaf</tissue>
    </source>
</reference>
<sequence>MCLWRRLGDVNGRFGLRGSLGSSIFRSKGTLLQLPKNCN</sequence>
<evidence type="ECO:0000313" key="1">
    <source>
        <dbReference type="EMBL" id="MBA0701492.1"/>
    </source>
</evidence>
<keyword evidence="2" id="KW-1185">Reference proteome</keyword>
<dbReference type="AlphaFoldDB" id="A0A7J8YQ56"/>
<protein>
    <submittedName>
        <fullName evidence="1">Uncharacterized protein</fullName>
    </submittedName>
</protein>
<comment type="caution">
    <text evidence="1">The sequence shown here is derived from an EMBL/GenBank/DDBJ whole genome shotgun (WGS) entry which is preliminary data.</text>
</comment>
<organism evidence="1 2">
    <name type="scientific">Gossypium aridum</name>
    <name type="common">American cotton</name>
    <name type="synonym">Erioxylum aridum</name>
    <dbReference type="NCBI Taxonomy" id="34290"/>
    <lineage>
        <taxon>Eukaryota</taxon>
        <taxon>Viridiplantae</taxon>
        <taxon>Streptophyta</taxon>
        <taxon>Embryophyta</taxon>
        <taxon>Tracheophyta</taxon>
        <taxon>Spermatophyta</taxon>
        <taxon>Magnoliopsida</taxon>
        <taxon>eudicotyledons</taxon>
        <taxon>Gunneridae</taxon>
        <taxon>Pentapetalae</taxon>
        <taxon>rosids</taxon>
        <taxon>malvids</taxon>
        <taxon>Malvales</taxon>
        <taxon>Malvaceae</taxon>
        <taxon>Malvoideae</taxon>
        <taxon>Gossypium</taxon>
    </lineage>
</organism>
<evidence type="ECO:0000313" key="2">
    <source>
        <dbReference type="Proteomes" id="UP000593577"/>
    </source>
</evidence>
<dbReference type="Proteomes" id="UP000593577">
    <property type="component" value="Unassembled WGS sequence"/>
</dbReference>
<name>A0A7J8YQ56_GOSAI</name>
<accession>A0A7J8YQ56</accession>
<proteinExistence type="predicted"/>
<dbReference type="EMBL" id="JABFAA010283240">
    <property type="protein sequence ID" value="MBA0701492.1"/>
    <property type="molecule type" value="Genomic_DNA"/>
</dbReference>
<gene>
    <name evidence="1" type="ORF">Goari_026943</name>
</gene>